<dbReference type="PANTHER" id="PTHR34427">
    <property type="entry name" value="DUF4283 DOMAIN PROTEIN"/>
    <property type="match status" value="1"/>
</dbReference>
<dbReference type="AlphaFoldDB" id="A0A314L608"/>
<feature type="domain" description="DUF4283" evidence="1">
    <location>
        <begin position="181"/>
        <end position="251"/>
    </location>
</feature>
<evidence type="ECO:0000313" key="3">
    <source>
        <dbReference type="Proteomes" id="UP000187609"/>
    </source>
</evidence>
<dbReference type="InterPro" id="IPR025558">
    <property type="entry name" value="DUF4283"/>
</dbReference>
<dbReference type="Gramene" id="OIT37211">
    <property type="protein sequence ID" value="OIT37211"/>
    <property type="gene ID" value="A4A49_56351"/>
</dbReference>
<reference evidence="2" key="1">
    <citation type="submission" date="2016-11" db="EMBL/GenBank/DDBJ databases">
        <title>The genome of Nicotiana attenuata.</title>
        <authorList>
            <person name="Xu S."/>
            <person name="Brockmoeller T."/>
            <person name="Gaquerel E."/>
            <person name="Navarro A."/>
            <person name="Kuhl H."/>
            <person name="Gase K."/>
            <person name="Ling Z."/>
            <person name="Zhou W."/>
            <person name="Kreitzer C."/>
            <person name="Stanke M."/>
            <person name="Tang H."/>
            <person name="Lyons E."/>
            <person name="Pandey P."/>
            <person name="Pandey S.P."/>
            <person name="Timmermann B."/>
            <person name="Baldwin I.T."/>
        </authorList>
    </citation>
    <scope>NUCLEOTIDE SEQUENCE [LARGE SCALE GENOMIC DNA]</scope>
    <source>
        <strain evidence="2">UT</strain>
    </source>
</reference>
<comment type="caution">
    <text evidence="2">The sequence shown here is derived from an EMBL/GenBank/DDBJ whole genome shotgun (WGS) entry which is preliminary data.</text>
</comment>
<sequence length="252" mass="29779">GKHYILCKVGFKSYEIERCTTNSEEWFEWTERGRNLIRRTTFSRKSMLWLCDNMKEASKVKGNYVKRWKTRDRTSETYCTRNFNSYGRCISIIGVIGRGRSVIIVPEAAFNAGWLEIALKIERFIKGGERRNVFKAYKEVEEGLQYSNIVRNHKWVGRELNDAKVNEDGGIIHISGNYKHNELLGRCLVGFFPEDSPEIVTLSEVRKWASYSWKQTKEINIYEMDKHRFLFEFSSKATADQVLKIEWFWKKL</sequence>
<evidence type="ECO:0000259" key="1">
    <source>
        <dbReference type="Pfam" id="PF14111"/>
    </source>
</evidence>
<feature type="non-terminal residue" evidence="2">
    <location>
        <position position="1"/>
    </location>
</feature>
<dbReference type="Proteomes" id="UP000187609">
    <property type="component" value="Unassembled WGS sequence"/>
</dbReference>
<dbReference type="EMBL" id="MJEQ01000338">
    <property type="protein sequence ID" value="OIT37211.1"/>
    <property type="molecule type" value="Genomic_DNA"/>
</dbReference>
<evidence type="ECO:0000313" key="2">
    <source>
        <dbReference type="EMBL" id="OIT37211.1"/>
    </source>
</evidence>
<accession>A0A314L608</accession>
<dbReference type="PANTHER" id="PTHR34427:SF10">
    <property type="entry name" value="DUF4283 DOMAIN-CONTAINING PROTEIN"/>
    <property type="match status" value="1"/>
</dbReference>
<gene>
    <name evidence="2" type="ORF">A4A49_56351</name>
</gene>
<proteinExistence type="predicted"/>
<protein>
    <recommendedName>
        <fullName evidence="1">DUF4283 domain-containing protein</fullName>
    </recommendedName>
</protein>
<organism evidence="2 3">
    <name type="scientific">Nicotiana attenuata</name>
    <name type="common">Coyote tobacco</name>
    <dbReference type="NCBI Taxonomy" id="49451"/>
    <lineage>
        <taxon>Eukaryota</taxon>
        <taxon>Viridiplantae</taxon>
        <taxon>Streptophyta</taxon>
        <taxon>Embryophyta</taxon>
        <taxon>Tracheophyta</taxon>
        <taxon>Spermatophyta</taxon>
        <taxon>Magnoliopsida</taxon>
        <taxon>eudicotyledons</taxon>
        <taxon>Gunneridae</taxon>
        <taxon>Pentapetalae</taxon>
        <taxon>asterids</taxon>
        <taxon>lamiids</taxon>
        <taxon>Solanales</taxon>
        <taxon>Solanaceae</taxon>
        <taxon>Nicotianoideae</taxon>
        <taxon>Nicotianeae</taxon>
        <taxon>Nicotiana</taxon>
    </lineage>
</organism>
<name>A0A314L608_NICAT</name>
<dbReference type="Pfam" id="PF14111">
    <property type="entry name" value="DUF4283"/>
    <property type="match status" value="1"/>
</dbReference>
<keyword evidence="3" id="KW-1185">Reference proteome</keyword>
<feature type="non-terminal residue" evidence="2">
    <location>
        <position position="252"/>
    </location>
</feature>